<proteinExistence type="predicted"/>
<dbReference type="STRING" id="448385.sce3075"/>
<dbReference type="OrthoDB" id="342444at2"/>
<dbReference type="SUPFAM" id="SSF55729">
    <property type="entry name" value="Acyl-CoA N-acyltransferases (Nat)"/>
    <property type="match status" value="1"/>
</dbReference>
<dbReference type="EMBL" id="AM746676">
    <property type="protein sequence ID" value="CAN93234.1"/>
    <property type="molecule type" value="Genomic_DNA"/>
</dbReference>
<dbReference type="Gene3D" id="3.40.630.30">
    <property type="match status" value="1"/>
</dbReference>
<evidence type="ECO:0000313" key="2">
    <source>
        <dbReference type="Proteomes" id="UP000002139"/>
    </source>
</evidence>
<keyword evidence="2" id="KW-1185">Reference proteome</keyword>
<dbReference type="eggNOG" id="COG0456">
    <property type="taxonomic scope" value="Bacteria"/>
</dbReference>
<organism evidence="1 2">
    <name type="scientific">Sorangium cellulosum (strain So ce56)</name>
    <name type="common">Polyangium cellulosum (strain So ce56)</name>
    <dbReference type="NCBI Taxonomy" id="448385"/>
    <lineage>
        <taxon>Bacteria</taxon>
        <taxon>Pseudomonadati</taxon>
        <taxon>Myxococcota</taxon>
        <taxon>Polyangia</taxon>
        <taxon>Polyangiales</taxon>
        <taxon>Polyangiaceae</taxon>
        <taxon>Sorangium</taxon>
    </lineage>
</organism>
<evidence type="ECO:0000313" key="1">
    <source>
        <dbReference type="EMBL" id="CAN93234.1"/>
    </source>
</evidence>
<reference evidence="1 2" key="1">
    <citation type="journal article" date="2007" name="Nat. Biotechnol.">
        <title>Complete genome sequence of the myxobacterium Sorangium cellulosum.</title>
        <authorList>
            <person name="Schneiker S."/>
            <person name="Perlova O."/>
            <person name="Kaiser O."/>
            <person name="Gerth K."/>
            <person name="Alici A."/>
            <person name="Altmeyer M.O."/>
            <person name="Bartels D."/>
            <person name="Bekel T."/>
            <person name="Beyer S."/>
            <person name="Bode E."/>
            <person name="Bode H.B."/>
            <person name="Bolten C.J."/>
            <person name="Choudhuri J.V."/>
            <person name="Doss S."/>
            <person name="Elnakady Y.A."/>
            <person name="Frank B."/>
            <person name="Gaigalat L."/>
            <person name="Goesmann A."/>
            <person name="Groeger C."/>
            <person name="Gross F."/>
            <person name="Jelsbak L."/>
            <person name="Jelsbak L."/>
            <person name="Kalinowski J."/>
            <person name="Kegler C."/>
            <person name="Knauber T."/>
            <person name="Konietzny S."/>
            <person name="Kopp M."/>
            <person name="Krause L."/>
            <person name="Krug D."/>
            <person name="Linke B."/>
            <person name="Mahmud T."/>
            <person name="Martinez-Arias R."/>
            <person name="McHardy A.C."/>
            <person name="Merai M."/>
            <person name="Meyer F."/>
            <person name="Mormann S."/>
            <person name="Munoz-Dorado J."/>
            <person name="Perez J."/>
            <person name="Pradella S."/>
            <person name="Rachid S."/>
            <person name="Raddatz G."/>
            <person name="Rosenau F."/>
            <person name="Rueckert C."/>
            <person name="Sasse F."/>
            <person name="Scharfe M."/>
            <person name="Schuster S.C."/>
            <person name="Suen G."/>
            <person name="Treuner-Lange A."/>
            <person name="Velicer G.J."/>
            <person name="Vorholter F.-J."/>
            <person name="Weissman K.J."/>
            <person name="Welch R.D."/>
            <person name="Wenzel S.C."/>
            <person name="Whitworth D.E."/>
            <person name="Wilhelm S."/>
            <person name="Wittmann C."/>
            <person name="Bloecker H."/>
            <person name="Puehler A."/>
            <person name="Mueller R."/>
        </authorList>
    </citation>
    <scope>NUCLEOTIDE SEQUENCE [LARGE SCALE GENOMIC DNA]</scope>
    <source>
        <strain evidence="2">So ce56</strain>
    </source>
</reference>
<dbReference type="GO" id="GO:0016740">
    <property type="term" value="F:transferase activity"/>
    <property type="evidence" value="ECO:0007669"/>
    <property type="project" value="UniProtKB-KW"/>
</dbReference>
<sequence>MSGGFLLSDTYVQLLDGGAAVSDRFDRFTRAERPDLGALMDVVVAQAWAATPFIYSNDVEDAYLEIIRETPAFTFGLVERATGRLAAVGNAAPIAVSSDDLAALPDSGWKWQVLRAKAVRDGDPPTHLGAFTASVSPLFRGQGVSALVLAGFKALARRSGLSGVLAPVRPPSKASCPGIDIEEFLDRAREDGLPADPWVRTHVRIGGRIAGTPRCALVVDLELDFWEVWLGRPILPSERSFEIPGGLAPVYVQGRRGRYEEPAVWIVHSL</sequence>
<dbReference type="BioCyc" id="SCEL448385:SCE_RS15760-MONOMER"/>
<dbReference type="AlphaFoldDB" id="A9GI91"/>
<dbReference type="HOGENOM" id="CLU_069431_0_0_7"/>
<gene>
    <name evidence="1" type="ordered locus">sce3075</name>
</gene>
<dbReference type="RefSeq" id="WP_012235706.1">
    <property type="nucleotide sequence ID" value="NC_010162.1"/>
</dbReference>
<dbReference type="Proteomes" id="UP000002139">
    <property type="component" value="Chromosome"/>
</dbReference>
<protein>
    <submittedName>
        <fullName evidence="1">Hypothetical transferase</fullName>
    </submittedName>
</protein>
<dbReference type="InterPro" id="IPR016181">
    <property type="entry name" value="Acyl_CoA_acyltransferase"/>
</dbReference>
<accession>A9GI91</accession>
<keyword evidence="1" id="KW-0808">Transferase</keyword>
<name>A9GI91_SORC5</name>
<dbReference type="KEGG" id="scl:sce3075"/>